<evidence type="ECO:0000313" key="2">
    <source>
        <dbReference type="EMBL" id="QLF71673.1"/>
    </source>
</evidence>
<dbReference type="RefSeq" id="WP_138289309.1">
    <property type="nucleotide sequence ID" value="NZ_CP058351.1"/>
</dbReference>
<accession>A0ABX6QSY7</accession>
<feature type="compositionally biased region" description="Polar residues" evidence="1">
    <location>
        <begin position="34"/>
        <end position="46"/>
    </location>
</feature>
<reference evidence="2 3" key="1">
    <citation type="submission" date="2020-06" db="EMBL/GenBank/DDBJ databases">
        <title>Genome sequence of Rhizobium sp strain ADMK78.</title>
        <authorList>
            <person name="Rahi P."/>
        </authorList>
    </citation>
    <scope>NUCLEOTIDE SEQUENCE [LARGE SCALE GENOMIC DNA]</scope>
    <source>
        <strain evidence="2 3">ADMK78</strain>
        <plasmid evidence="2 3">pPRADMK78_01</plasmid>
    </source>
</reference>
<keyword evidence="3" id="KW-1185">Reference proteome</keyword>
<geneLocation type="plasmid" evidence="2 3">
    <name>pPRADMK78_01</name>
</geneLocation>
<evidence type="ECO:0000256" key="1">
    <source>
        <dbReference type="SAM" id="MobiDB-lite"/>
    </source>
</evidence>
<gene>
    <name evidence="2" type="ORF">FE840_018680</name>
</gene>
<feature type="region of interest" description="Disordered" evidence="1">
    <location>
        <begin position="30"/>
        <end position="53"/>
    </location>
</feature>
<proteinExistence type="predicted"/>
<organism evidence="2 3">
    <name type="scientific">Peteryoungia desertarenae</name>
    <dbReference type="NCBI Taxonomy" id="1813451"/>
    <lineage>
        <taxon>Bacteria</taxon>
        <taxon>Pseudomonadati</taxon>
        <taxon>Pseudomonadota</taxon>
        <taxon>Alphaproteobacteria</taxon>
        <taxon>Hyphomicrobiales</taxon>
        <taxon>Rhizobiaceae</taxon>
        <taxon>Peteryoungia</taxon>
    </lineage>
</organism>
<sequence length="118" mass="13143">MSFALTQQIRAELGDCDWVCSHPRKPTLHCQKPVTRSHTSQPTRSRSPAHHVDLKRVTGKSGQFISIYADAIQHEDLSIPDQNSAIPEQAAFRLSTELIQVLLKLVAVKFSVTCLLPV</sequence>
<protein>
    <submittedName>
        <fullName evidence="2">Uncharacterized protein</fullName>
    </submittedName>
</protein>
<dbReference type="Proteomes" id="UP000308530">
    <property type="component" value="Plasmid pPRADMK78_01"/>
</dbReference>
<evidence type="ECO:0000313" key="3">
    <source>
        <dbReference type="Proteomes" id="UP000308530"/>
    </source>
</evidence>
<keyword evidence="2" id="KW-0614">Plasmid</keyword>
<name>A0ABX6QSY7_9HYPH</name>
<dbReference type="EMBL" id="CP058351">
    <property type="protein sequence ID" value="QLF71673.1"/>
    <property type="molecule type" value="Genomic_DNA"/>
</dbReference>